<evidence type="ECO:0000256" key="1">
    <source>
        <dbReference type="ARBA" id="ARBA00022448"/>
    </source>
</evidence>
<keyword evidence="5" id="KW-0408">Iron</keyword>
<accession>A0A8J3FA87</accession>
<comment type="caution">
    <text evidence="10">The sequence shown here is derived from an EMBL/GenBank/DDBJ whole genome shotgun (WGS) entry which is preliminary data.</text>
</comment>
<dbReference type="PANTHER" id="PTHR37424">
    <property type="entry name" value="BACTERIOFERRITIN-ASSOCIATED FERREDOXIN"/>
    <property type="match status" value="1"/>
</dbReference>
<feature type="domain" description="BFD-like [2Fe-2S]-binding" evidence="9">
    <location>
        <begin position="2"/>
        <end position="51"/>
    </location>
</feature>
<dbReference type="GO" id="GO:0046872">
    <property type="term" value="F:metal ion binding"/>
    <property type="evidence" value="ECO:0007669"/>
    <property type="project" value="UniProtKB-KW"/>
</dbReference>
<reference evidence="10" key="1">
    <citation type="journal article" date="2014" name="Int. J. Syst. Evol. Microbiol.">
        <title>Complete genome sequence of Corynebacterium casei LMG S-19264T (=DSM 44701T), isolated from a smear-ripened cheese.</title>
        <authorList>
            <consortium name="US DOE Joint Genome Institute (JGI-PGF)"/>
            <person name="Walter F."/>
            <person name="Albersmeier A."/>
            <person name="Kalinowski J."/>
            <person name="Ruckert C."/>
        </authorList>
    </citation>
    <scope>NUCLEOTIDE SEQUENCE</scope>
    <source>
        <strain evidence="10">CCM 7664</strain>
    </source>
</reference>
<keyword evidence="6" id="KW-0411">Iron-sulfur</keyword>
<dbReference type="InterPro" id="IPR052371">
    <property type="entry name" value="BFD-associated_ferredoxin"/>
</dbReference>
<dbReference type="Gene3D" id="1.10.10.1100">
    <property type="entry name" value="BFD-like [2Fe-2S]-binding domain"/>
    <property type="match status" value="1"/>
</dbReference>
<keyword evidence="3" id="KW-0479">Metal-binding</keyword>
<dbReference type="EMBL" id="BMDP01000004">
    <property type="protein sequence ID" value="GGI55458.1"/>
    <property type="molecule type" value="Genomic_DNA"/>
</dbReference>
<evidence type="ECO:0000313" key="10">
    <source>
        <dbReference type="EMBL" id="GGI55458.1"/>
    </source>
</evidence>
<name>A0A8J3FA87_9BURK</name>
<evidence type="ECO:0000256" key="6">
    <source>
        <dbReference type="ARBA" id="ARBA00023014"/>
    </source>
</evidence>
<dbReference type="InterPro" id="IPR041854">
    <property type="entry name" value="BFD-like_2Fe2S-bd_dom_sf"/>
</dbReference>
<sequence>MIVCVCNNVSERKIRQAVDSGITRMSELRDELEVGTCCGKCHSCAKRVLRECLAEAQPASVAIPQPVLFQLNALAA</sequence>
<keyword evidence="11" id="KW-1185">Reference proteome</keyword>
<gene>
    <name evidence="10" type="ORF">GCM10011430_26320</name>
</gene>
<keyword evidence="2" id="KW-0001">2Fe-2S</keyword>
<evidence type="ECO:0000256" key="8">
    <source>
        <dbReference type="ARBA" id="ARBA00046332"/>
    </source>
</evidence>
<dbReference type="PANTHER" id="PTHR37424:SF1">
    <property type="entry name" value="BACTERIOFERRITIN-ASSOCIATED FERREDOXIN"/>
    <property type="match status" value="1"/>
</dbReference>
<dbReference type="InterPro" id="IPR007419">
    <property type="entry name" value="BFD-like_2Fe2S-bd_dom"/>
</dbReference>
<keyword evidence="4" id="KW-0249">Electron transport</keyword>
<proteinExistence type="inferred from homology"/>
<dbReference type="AlphaFoldDB" id="A0A8J3FA87"/>
<dbReference type="GO" id="GO:0051537">
    <property type="term" value="F:2 iron, 2 sulfur cluster binding"/>
    <property type="evidence" value="ECO:0007669"/>
    <property type="project" value="UniProtKB-KW"/>
</dbReference>
<dbReference type="Proteomes" id="UP000627205">
    <property type="component" value="Unassembled WGS sequence"/>
</dbReference>
<comment type="similarity">
    <text evidence="8">Belongs to the Bfd family.</text>
</comment>
<organism evidence="10 11">
    <name type="scientific">Oxalicibacterium solurbis</name>
    <dbReference type="NCBI Taxonomy" id="69280"/>
    <lineage>
        <taxon>Bacteria</taxon>
        <taxon>Pseudomonadati</taxon>
        <taxon>Pseudomonadota</taxon>
        <taxon>Betaproteobacteria</taxon>
        <taxon>Burkholderiales</taxon>
        <taxon>Oxalobacteraceae</taxon>
        <taxon>Oxalicibacterium</taxon>
    </lineage>
</organism>
<evidence type="ECO:0000259" key="9">
    <source>
        <dbReference type="Pfam" id="PF04324"/>
    </source>
</evidence>
<reference evidence="10" key="2">
    <citation type="submission" date="2020-09" db="EMBL/GenBank/DDBJ databases">
        <authorList>
            <person name="Sun Q."/>
            <person name="Sedlacek I."/>
        </authorList>
    </citation>
    <scope>NUCLEOTIDE SEQUENCE</scope>
    <source>
        <strain evidence="10">CCM 7664</strain>
    </source>
</reference>
<dbReference type="Pfam" id="PF04324">
    <property type="entry name" value="Fer2_BFD"/>
    <property type="match status" value="1"/>
</dbReference>
<dbReference type="RefSeq" id="WP_188422582.1">
    <property type="nucleotide sequence ID" value="NZ_BMDP01000004.1"/>
</dbReference>
<keyword evidence="1" id="KW-0813">Transport</keyword>
<protein>
    <recommendedName>
        <fullName evidence="7">Bacterioferritin-associated ferredoxin</fullName>
    </recommendedName>
</protein>
<evidence type="ECO:0000256" key="5">
    <source>
        <dbReference type="ARBA" id="ARBA00023004"/>
    </source>
</evidence>
<evidence type="ECO:0000256" key="7">
    <source>
        <dbReference type="ARBA" id="ARBA00039386"/>
    </source>
</evidence>
<evidence type="ECO:0000256" key="2">
    <source>
        <dbReference type="ARBA" id="ARBA00022714"/>
    </source>
</evidence>
<evidence type="ECO:0000256" key="3">
    <source>
        <dbReference type="ARBA" id="ARBA00022723"/>
    </source>
</evidence>
<evidence type="ECO:0000256" key="4">
    <source>
        <dbReference type="ARBA" id="ARBA00022982"/>
    </source>
</evidence>
<evidence type="ECO:0000313" key="11">
    <source>
        <dbReference type="Proteomes" id="UP000627205"/>
    </source>
</evidence>